<dbReference type="FunFam" id="3.30.565.10:FF:000006">
    <property type="entry name" value="Sensor histidine kinase WalK"/>
    <property type="match status" value="1"/>
</dbReference>
<protein>
    <recommendedName>
        <fullName evidence="2">histidine kinase</fullName>
        <ecNumber evidence="2">2.7.13.3</ecNumber>
    </recommendedName>
</protein>
<dbReference type="Pfam" id="PF01590">
    <property type="entry name" value="GAF"/>
    <property type="match status" value="1"/>
</dbReference>
<dbReference type="Pfam" id="PF02518">
    <property type="entry name" value="HATPase_c"/>
    <property type="match status" value="1"/>
</dbReference>
<feature type="coiled-coil region" evidence="6">
    <location>
        <begin position="78"/>
        <end position="105"/>
    </location>
</feature>
<comment type="catalytic activity">
    <reaction evidence="1">
        <text>ATP + protein L-histidine = ADP + protein N-phospho-L-histidine.</text>
        <dbReference type="EC" id="2.7.13.3"/>
    </reaction>
</comment>
<dbReference type="PROSITE" id="PS50109">
    <property type="entry name" value="HIS_KIN"/>
    <property type="match status" value="1"/>
</dbReference>
<keyword evidence="4" id="KW-0808">Transferase</keyword>
<gene>
    <name evidence="8" type="ORF">C445_14287</name>
</gene>
<keyword evidence="6" id="KW-0175">Coiled coil</keyword>
<evidence type="ECO:0000256" key="4">
    <source>
        <dbReference type="ARBA" id="ARBA00022679"/>
    </source>
</evidence>
<evidence type="ECO:0000313" key="8">
    <source>
        <dbReference type="EMBL" id="EMA31658.1"/>
    </source>
</evidence>
<dbReference type="InterPro" id="IPR052162">
    <property type="entry name" value="Sensor_kinase/Photoreceptor"/>
</dbReference>
<dbReference type="eggNOG" id="arCOG07605">
    <property type="taxonomic scope" value="Archaea"/>
</dbReference>
<dbReference type="GO" id="GO:0000155">
    <property type="term" value="F:phosphorelay sensor kinase activity"/>
    <property type="evidence" value="ECO:0007669"/>
    <property type="project" value="InterPro"/>
</dbReference>
<evidence type="ECO:0000256" key="3">
    <source>
        <dbReference type="ARBA" id="ARBA00022553"/>
    </source>
</evidence>
<dbReference type="InterPro" id="IPR036097">
    <property type="entry name" value="HisK_dim/P_sf"/>
</dbReference>
<dbReference type="InterPro" id="IPR029016">
    <property type="entry name" value="GAF-like_dom_sf"/>
</dbReference>
<dbReference type="PRINTS" id="PR00344">
    <property type="entry name" value="BCTRLSENSOR"/>
</dbReference>
<proteinExistence type="predicted"/>
<dbReference type="Gene3D" id="1.10.287.130">
    <property type="match status" value="1"/>
</dbReference>
<dbReference type="Gene3D" id="3.30.565.10">
    <property type="entry name" value="Histidine kinase-like ATPase, C-terminal domain"/>
    <property type="match status" value="1"/>
</dbReference>
<organism evidence="8 9">
    <name type="scientific">Natronobacterium lacisalsi AJ5</name>
    <dbReference type="NCBI Taxonomy" id="358396"/>
    <lineage>
        <taxon>Archaea</taxon>
        <taxon>Methanobacteriati</taxon>
        <taxon>Methanobacteriota</taxon>
        <taxon>Stenosarchaea group</taxon>
        <taxon>Halobacteria</taxon>
        <taxon>Halobacteriales</taxon>
        <taxon>Natrialbaceae</taxon>
        <taxon>Natronobacterium</taxon>
    </lineage>
</organism>
<dbReference type="PANTHER" id="PTHR43304">
    <property type="entry name" value="PHYTOCHROME-LIKE PROTEIN CPH1"/>
    <property type="match status" value="1"/>
</dbReference>
<dbReference type="Gene3D" id="3.30.450.40">
    <property type="match status" value="1"/>
</dbReference>
<evidence type="ECO:0000256" key="6">
    <source>
        <dbReference type="SAM" id="Coils"/>
    </source>
</evidence>
<evidence type="ECO:0000313" key="9">
    <source>
        <dbReference type="Proteomes" id="UP000011555"/>
    </source>
</evidence>
<dbReference type="PANTHER" id="PTHR43304:SF1">
    <property type="entry name" value="PAC DOMAIN-CONTAINING PROTEIN"/>
    <property type="match status" value="1"/>
</dbReference>
<dbReference type="InterPro" id="IPR003018">
    <property type="entry name" value="GAF"/>
</dbReference>
<evidence type="ECO:0000259" key="7">
    <source>
        <dbReference type="PROSITE" id="PS50109"/>
    </source>
</evidence>
<dbReference type="EC" id="2.7.13.3" evidence="2"/>
<accession>M0LEX5</accession>
<dbReference type="InParanoid" id="M0LEX5"/>
<evidence type="ECO:0000256" key="2">
    <source>
        <dbReference type="ARBA" id="ARBA00012438"/>
    </source>
</evidence>
<dbReference type="CDD" id="cd00082">
    <property type="entry name" value="HisKA"/>
    <property type="match status" value="1"/>
</dbReference>
<evidence type="ECO:0000256" key="5">
    <source>
        <dbReference type="ARBA" id="ARBA00022777"/>
    </source>
</evidence>
<dbReference type="Pfam" id="PF00512">
    <property type="entry name" value="HisKA"/>
    <property type="match status" value="1"/>
</dbReference>
<dbReference type="SUPFAM" id="SSF55781">
    <property type="entry name" value="GAF domain-like"/>
    <property type="match status" value="1"/>
</dbReference>
<dbReference type="InterPro" id="IPR005467">
    <property type="entry name" value="His_kinase_dom"/>
</dbReference>
<dbReference type="InterPro" id="IPR003661">
    <property type="entry name" value="HisK_dim/P_dom"/>
</dbReference>
<dbReference type="InterPro" id="IPR036890">
    <property type="entry name" value="HATPase_C_sf"/>
</dbReference>
<dbReference type="InterPro" id="IPR003594">
    <property type="entry name" value="HATPase_dom"/>
</dbReference>
<dbReference type="Proteomes" id="UP000011555">
    <property type="component" value="Unassembled WGS sequence"/>
</dbReference>
<dbReference type="eggNOG" id="arCOG02360">
    <property type="taxonomic scope" value="Archaea"/>
</dbReference>
<dbReference type="PATRIC" id="fig|358396.7.peg.2900"/>
<dbReference type="STRING" id="358396.CHINAEXTREME_17930"/>
<dbReference type="SMART" id="SM00388">
    <property type="entry name" value="HisKA"/>
    <property type="match status" value="1"/>
</dbReference>
<dbReference type="SMART" id="SM00387">
    <property type="entry name" value="HATPase_c"/>
    <property type="match status" value="1"/>
</dbReference>
<dbReference type="SUPFAM" id="SSF47384">
    <property type="entry name" value="Homodimeric domain of signal transducing histidine kinase"/>
    <property type="match status" value="1"/>
</dbReference>
<dbReference type="EMBL" id="AOLZ01000044">
    <property type="protein sequence ID" value="EMA31658.1"/>
    <property type="molecule type" value="Genomic_DNA"/>
</dbReference>
<keyword evidence="9" id="KW-1185">Reference proteome</keyword>
<dbReference type="SUPFAM" id="SSF55874">
    <property type="entry name" value="ATPase domain of HSP90 chaperone/DNA topoisomerase II/histidine kinase"/>
    <property type="match status" value="1"/>
</dbReference>
<name>M0LEX5_NATLA</name>
<comment type="caution">
    <text evidence="8">The sequence shown here is derived from an EMBL/GenBank/DDBJ whole genome shotgun (WGS) entry which is preliminary data.</text>
</comment>
<feature type="domain" description="Histidine kinase" evidence="7">
    <location>
        <begin position="105"/>
        <end position="318"/>
    </location>
</feature>
<keyword evidence="5 8" id="KW-0418">Kinase</keyword>
<sequence length="327" mass="36585">MANDHPVVVENFETETRFSGSELLTSHDIRSGISTLIGTTDDPWGLIAAYDTNPQTFTEEDVTFVQSVATILADAIERNQYQNDLEQLVADLEESNERLEQFAYAASHDLQEPLRMVSSYLQLIERRYGDELDEDGEEFLEFAVDGADRMRSMIDGLLQYSRVETQGSEFEPVDLENVLDDVREDLRMKIEESDAKITAESLPRVTGDEEQLRQVFQNLLSNAIKYSGEGPPKVHISAGRNGTDWTVSVSDNGIGIDPKDQDRIFEVFEGLHAADDYTGTGIGLAVCERIIERHGGEIWVESEPGEGSTFSVTLPAVTDRFEEYAVE</sequence>
<dbReference type="InterPro" id="IPR004358">
    <property type="entry name" value="Sig_transdc_His_kin-like_C"/>
</dbReference>
<dbReference type="AlphaFoldDB" id="M0LEX5"/>
<evidence type="ECO:0000256" key="1">
    <source>
        <dbReference type="ARBA" id="ARBA00000085"/>
    </source>
</evidence>
<reference evidence="8 9" key="1">
    <citation type="journal article" date="2014" name="PLoS Genet.">
        <title>Phylogenetically driven sequencing of extremely halophilic archaea reveals strategies for static and dynamic osmo-response.</title>
        <authorList>
            <person name="Becker E.A."/>
            <person name="Seitzer P.M."/>
            <person name="Tritt A."/>
            <person name="Larsen D."/>
            <person name="Krusor M."/>
            <person name="Yao A.I."/>
            <person name="Wu D."/>
            <person name="Madern D."/>
            <person name="Eisen J.A."/>
            <person name="Darling A.E."/>
            <person name="Facciotti M.T."/>
        </authorList>
    </citation>
    <scope>NUCLEOTIDE SEQUENCE [LARGE SCALE GENOMIC DNA]</scope>
    <source>
        <strain evidence="8 9">AJ5</strain>
    </source>
</reference>
<keyword evidence="3" id="KW-0597">Phosphoprotein</keyword>